<evidence type="ECO:0000256" key="1">
    <source>
        <dbReference type="SAM" id="SignalP"/>
    </source>
</evidence>
<gene>
    <name evidence="2" type="ORF">NZH93_05135</name>
</gene>
<protein>
    <recommendedName>
        <fullName evidence="4">LppA-like lipoprotein</fullName>
    </recommendedName>
</protein>
<comment type="caution">
    <text evidence="2">The sequence shown here is derived from an EMBL/GenBank/DDBJ whole genome shotgun (WGS) entry which is preliminary data.</text>
</comment>
<dbReference type="RefSeq" id="WP_259621737.1">
    <property type="nucleotide sequence ID" value="NZ_JANYMP010000002.1"/>
</dbReference>
<organism evidence="2 3">
    <name type="scientific">Umezawaea endophytica</name>
    <dbReference type="NCBI Taxonomy" id="1654476"/>
    <lineage>
        <taxon>Bacteria</taxon>
        <taxon>Bacillati</taxon>
        <taxon>Actinomycetota</taxon>
        <taxon>Actinomycetes</taxon>
        <taxon>Pseudonocardiales</taxon>
        <taxon>Pseudonocardiaceae</taxon>
        <taxon>Umezawaea</taxon>
    </lineage>
</organism>
<dbReference type="PROSITE" id="PS51257">
    <property type="entry name" value="PROKAR_LIPOPROTEIN"/>
    <property type="match status" value="1"/>
</dbReference>
<dbReference type="Proteomes" id="UP001141259">
    <property type="component" value="Unassembled WGS sequence"/>
</dbReference>
<sequence>MAVRAVAAALTGLALLAACTPFDPTADPHSGHHPTTSRVIAPAGPFSTLEDVVAWTRDASGGQCSDARTATMPEFAAYLGADRARLYEPFVESWATCAVPPFQKVGLVLFKPGGVRSLQEFWKAGLADGTLTENPDFGFGDGFAVTSEELGTGELGLRHLWCEPVEGTDAVEEPAGVDGCVFATTTGHH</sequence>
<accession>A0A9X2VHK4</accession>
<keyword evidence="3" id="KW-1185">Reference proteome</keyword>
<keyword evidence="1" id="KW-0732">Signal</keyword>
<dbReference type="EMBL" id="JANYMP010000002">
    <property type="protein sequence ID" value="MCS7476227.1"/>
    <property type="molecule type" value="Genomic_DNA"/>
</dbReference>
<evidence type="ECO:0000313" key="3">
    <source>
        <dbReference type="Proteomes" id="UP001141259"/>
    </source>
</evidence>
<name>A0A9X2VHK4_9PSEU</name>
<feature type="chain" id="PRO_5040849758" description="LppA-like lipoprotein" evidence="1">
    <location>
        <begin position="18"/>
        <end position="189"/>
    </location>
</feature>
<evidence type="ECO:0008006" key="4">
    <source>
        <dbReference type="Google" id="ProtNLM"/>
    </source>
</evidence>
<reference evidence="2" key="1">
    <citation type="submission" date="2022-08" db="EMBL/GenBank/DDBJ databases">
        <authorList>
            <person name="Tistechok S."/>
            <person name="Samborskyy M."/>
            <person name="Roman I."/>
        </authorList>
    </citation>
    <scope>NUCLEOTIDE SEQUENCE</scope>
    <source>
        <strain evidence="2">DSM 103496</strain>
    </source>
</reference>
<proteinExistence type="predicted"/>
<evidence type="ECO:0000313" key="2">
    <source>
        <dbReference type="EMBL" id="MCS7476227.1"/>
    </source>
</evidence>
<feature type="signal peptide" evidence="1">
    <location>
        <begin position="1"/>
        <end position="17"/>
    </location>
</feature>
<dbReference type="AlphaFoldDB" id="A0A9X2VHK4"/>